<comment type="caution">
    <text evidence="2">The sequence shown here is derived from an EMBL/GenBank/DDBJ whole genome shotgun (WGS) entry which is preliminary data.</text>
</comment>
<feature type="domain" description="Methyltransferase FkbM" evidence="1">
    <location>
        <begin position="66"/>
        <end position="203"/>
    </location>
</feature>
<evidence type="ECO:0000259" key="1">
    <source>
        <dbReference type="Pfam" id="PF05050"/>
    </source>
</evidence>
<dbReference type="PANTHER" id="PTHR36973:SF4">
    <property type="entry name" value="NODULATION PROTEIN"/>
    <property type="match status" value="1"/>
</dbReference>
<reference evidence="2 3" key="1">
    <citation type="journal article" date="2014" name="Int. J. Syst. Evol. Microbiol.">
        <title>Complete genome sequence of Corynebacterium casei LMG S-19264T (=DSM 44701T), isolated from a smear-ripened cheese.</title>
        <authorList>
            <consortium name="US DOE Joint Genome Institute (JGI-PGF)"/>
            <person name="Walter F."/>
            <person name="Albersmeier A."/>
            <person name="Kalinowski J."/>
            <person name="Ruckert C."/>
        </authorList>
    </citation>
    <scope>NUCLEOTIDE SEQUENCE [LARGE SCALE GENOMIC DNA]</scope>
    <source>
        <strain evidence="2 3">KCTC 23968</strain>
    </source>
</reference>
<evidence type="ECO:0000313" key="3">
    <source>
        <dbReference type="Proteomes" id="UP000600865"/>
    </source>
</evidence>
<dbReference type="GO" id="GO:0008171">
    <property type="term" value="F:O-methyltransferase activity"/>
    <property type="evidence" value="ECO:0007669"/>
    <property type="project" value="TreeGrafter"/>
</dbReference>
<dbReference type="AlphaFoldDB" id="A0A918KP77"/>
<proteinExistence type="predicted"/>
<name>A0A918KP77_9PROT</name>
<dbReference type="NCBIfam" id="TIGR01444">
    <property type="entry name" value="fkbM_fam"/>
    <property type="match status" value="1"/>
</dbReference>
<sequence length="250" mass="28258">MSNIFSKIKGRIAFYLKPAPLRRQPTKKDSFALLKRLNIPIASVIDVGVHEATQELITAFPKVPHILCEPVEDFFPAIRENYFGQVPSFLIVPHAIGKLNDVVALETLSVVDDQDITHARISPLDGDNAENDRSVTMKTLDAVMADLDIPRPHLLKIDIDGPDIDVILGAEKTLEHCSVICIEAGVKDIHQRLSVIRKYGFELFDLVDICYYEDRLIQMDAIFIRSDLIKSLGLEFYKNGFDINQWKTNL</sequence>
<dbReference type="Pfam" id="PF05050">
    <property type="entry name" value="Methyltransf_21"/>
    <property type="match status" value="1"/>
</dbReference>
<dbReference type="Gene3D" id="3.40.50.150">
    <property type="entry name" value="Vaccinia Virus protein VP39"/>
    <property type="match status" value="1"/>
</dbReference>
<organism evidence="2 3">
    <name type="scientific">Litorimonas cladophorae</name>
    <dbReference type="NCBI Taxonomy" id="1220491"/>
    <lineage>
        <taxon>Bacteria</taxon>
        <taxon>Pseudomonadati</taxon>
        <taxon>Pseudomonadota</taxon>
        <taxon>Alphaproteobacteria</taxon>
        <taxon>Maricaulales</taxon>
        <taxon>Robiginitomaculaceae</taxon>
    </lineage>
</organism>
<dbReference type="InterPro" id="IPR053188">
    <property type="entry name" value="FkbM_Methyltransferase"/>
</dbReference>
<dbReference type="Proteomes" id="UP000600865">
    <property type="component" value="Unassembled WGS sequence"/>
</dbReference>
<evidence type="ECO:0000313" key="2">
    <source>
        <dbReference type="EMBL" id="GGX70592.1"/>
    </source>
</evidence>
<dbReference type="EMBL" id="BMYV01000002">
    <property type="protein sequence ID" value="GGX70592.1"/>
    <property type="molecule type" value="Genomic_DNA"/>
</dbReference>
<keyword evidence="3" id="KW-1185">Reference proteome</keyword>
<dbReference type="InterPro" id="IPR006342">
    <property type="entry name" value="FkbM_mtfrase"/>
</dbReference>
<gene>
    <name evidence="2" type="ORF">GCM10011309_20900</name>
</gene>
<dbReference type="InterPro" id="IPR029063">
    <property type="entry name" value="SAM-dependent_MTases_sf"/>
</dbReference>
<dbReference type="SUPFAM" id="SSF53335">
    <property type="entry name" value="S-adenosyl-L-methionine-dependent methyltransferases"/>
    <property type="match status" value="1"/>
</dbReference>
<protein>
    <recommendedName>
        <fullName evidence="1">Methyltransferase FkbM domain-containing protein</fullName>
    </recommendedName>
</protein>
<dbReference type="RefSeq" id="WP_189585394.1">
    <property type="nucleotide sequence ID" value="NZ_BMYV01000002.1"/>
</dbReference>
<dbReference type="PANTHER" id="PTHR36973">
    <property type="entry name" value="SLL1456 PROTEIN-RELATED"/>
    <property type="match status" value="1"/>
</dbReference>
<accession>A0A918KP77</accession>